<name>A0A1Q2KZ62_9BACL</name>
<sequence length="219" mass="25383">MHVTSRVTTKDKLLNLLKKDAPLTVGQLAERLDVTEMAIRKHLHMLEKDAFIRSSEIRQPIGRPIQTFSLSDKAEKLFPKTYENLTVDFLEDLRAIQGEAVIDQLFENRSRRLSAEYTDLMTDKSNEEKAETLKQIQNEKGYMVDLIKVNDHQFELIEHNCPIFGVSRNFKQACRCETDMFRSVLETDSIERTSCKADGDQHCRFMISFEKDSTAVINY</sequence>
<dbReference type="Gene3D" id="1.10.10.10">
    <property type="entry name" value="Winged helix-like DNA-binding domain superfamily/Winged helix DNA-binding domain"/>
    <property type="match status" value="1"/>
</dbReference>
<dbReference type="RefSeq" id="WP_077589308.1">
    <property type="nucleotide sequence ID" value="NZ_CP019640.1"/>
</dbReference>
<dbReference type="AlphaFoldDB" id="A0A1Q2KZ62"/>
<dbReference type="KEGG" id="pmar:B0X71_10240"/>
<accession>A0A1Q2KZ62</accession>
<dbReference type="InterPro" id="IPR050313">
    <property type="entry name" value="Carb_Metab_HTH_regulators"/>
</dbReference>
<gene>
    <name evidence="2" type="ORF">B0X71_10240</name>
</gene>
<dbReference type="PANTHER" id="PTHR30363:SF28">
    <property type="entry name" value="TRANSCRIPTIONAL REGULATORY PROTEIN-RELATED"/>
    <property type="match status" value="1"/>
</dbReference>
<dbReference type="Pfam" id="PF08279">
    <property type="entry name" value="HTH_11"/>
    <property type="match status" value="1"/>
</dbReference>
<proteinExistence type="predicted"/>
<dbReference type="InterPro" id="IPR036390">
    <property type="entry name" value="WH_DNA-bd_sf"/>
</dbReference>
<reference evidence="2 3" key="1">
    <citation type="submission" date="2017-02" db="EMBL/GenBank/DDBJ databases">
        <title>The complete genomic sequence of a novel cold adapted crude oil-degrading bacterium Planococcus qaidamina Y42.</title>
        <authorList>
            <person name="Yang R."/>
        </authorList>
    </citation>
    <scope>NUCLEOTIDE SEQUENCE [LARGE SCALE GENOMIC DNA]</scope>
    <source>
        <strain evidence="2 3">Y42</strain>
    </source>
</reference>
<dbReference type="SUPFAM" id="SSF46785">
    <property type="entry name" value="Winged helix' DNA-binding domain"/>
    <property type="match status" value="1"/>
</dbReference>
<evidence type="ECO:0000259" key="1">
    <source>
        <dbReference type="Pfam" id="PF08279"/>
    </source>
</evidence>
<feature type="domain" description="Helix-turn-helix type 11" evidence="1">
    <location>
        <begin position="12"/>
        <end position="49"/>
    </location>
</feature>
<dbReference type="OrthoDB" id="155998at2"/>
<dbReference type="InterPro" id="IPR036388">
    <property type="entry name" value="WH-like_DNA-bd_sf"/>
</dbReference>
<evidence type="ECO:0000313" key="2">
    <source>
        <dbReference type="EMBL" id="AQQ53414.1"/>
    </source>
</evidence>
<dbReference type="InterPro" id="IPR013196">
    <property type="entry name" value="HTH_11"/>
</dbReference>
<organism evidence="2 3">
    <name type="scientific">Planococcus lenghuensis</name>
    <dbReference type="NCBI Taxonomy" id="2213202"/>
    <lineage>
        <taxon>Bacteria</taxon>
        <taxon>Bacillati</taxon>
        <taxon>Bacillota</taxon>
        <taxon>Bacilli</taxon>
        <taxon>Bacillales</taxon>
        <taxon>Caryophanaceae</taxon>
        <taxon>Planococcus</taxon>
    </lineage>
</organism>
<dbReference type="EMBL" id="CP019640">
    <property type="protein sequence ID" value="AQQ53414.1"/>
    <property type="molecule type" value="Genomic_DNA"/>
</dbReference>
<dbReference type="Proteomes" id="UP000188184">
    <property type="component" value="Chromosome"/>
</dbReference>
<protein>
    <submittedName>
        <fullName evidence="2">Transcriptional regulator</fullName>
    </submittedName>
</protein>
<dbReference type="PANTHER" id="PTHR30363">
    <property type="entry name" value="HTH-TYPE TRANSCRIPTIONAL REGULATOR SRLR-RELATED"/>
    <property type="match status" value="1"/>
</dbReference>
<evidence type="ECO:0000313" key="3">
    <source>
        <dbReference type="Proteomes" id="UP000188184"/>
    </source>
</evidence>
<keyword evidence="3" id="KW-1185">Reference proteome</keyword>